<dbReference type="RefSeq" id="WP_310341841.1">
    <property type="nucleotide sequence ID" value="NZ_JAVDXO010000003.1"/>
</dbReference>
<evidence type="ECO:0000259" key="2">
    <source>
        <dbReference type="PROSITE" id="PS50885"/>
    </source>
</evidence>
<dbReference type="EMBL" id="JAVDXO010000003">
    <property type="protein sequence ID" value="MDR7306593.1"/>
    <property type="molecule type" value="Genomic_DNA"/>
</dbReference>
<evidence type="ECO:0000259" key="3">
    <source>
        <dbReference type="PROSITE" id="PS50887"/>
    </source>
</evidence>
<dbReference type="PANTHER" id="PTHR46663">
    <property type="entry name" value="DIGUANYLATE CYCLASE DGCT-RELATED"/>
    <property type="match status" value="1"/>
</dbReference>
<dbReference type="Gene3D" id="6.10.340.10">
    <property type="match status" value="1"/>
</dbReference>
<feature type="transmembrane region" description="Helical" evidence="1">
    <location>
        <begin position="296"/>
        <end position="314"/>
    </location>
</feature>
<dbReference type="SMART" id="SM00267">
    <property type="entry name" value="GGDEF"/>
    <property type="match status" value="1"/>
</dbReference>
<dbReference type="PROSITE" id="PS50885">
    <property type="entry name" value="HAMP"/>
    <property type="match status" value="1"/>
</dbReference>
<comment type="caution">
    <text evidence="4">The sequence shown here is derived from an EMBL/GenBank/DDBJ whole genome shotgun (WGS) entry which is preliminary data.</text>
</comment>
<dbReference type="SMART" id="SM00304">
    <property type="entry name" value="HAMP"/>
    <property type="match status" value="1"/>
</dbReference>
<evidence type="ECO:0000256" key="1">
    <source>
        <dbReference type="SAM" id="Phobius"/>
    </source>
</evidence>
<proteinExistence type="predicted"/>
<dbReference type="InterPro" id="IPR043128">
    <property type="entry name" value="Rev_trsase/Diguanyl_cyclase"/>
</dbReference>
<dbReference type="CDD" id="cd01949">
    <property type="entry name" value="GGDEF"/>
    <property type="match status" value="1"/>
</dbReference>
<dbReference type="CDD" id="cd18774">
    <property type="entry name" value="PDC2_HK_sensor"/>
    <property type="match status" value="1"/>
</dbReference>
<gene>
    <name evidence="4" type="ORF">J2X15_001876</name>
</gene>
<keyword evidence="1" id="KW-0472">Membrane</keyword>
<feature type="domain" description="HAMP" evidence="2">
    <location>
        <begin position="311"/>
        <end position="364"/>
    </location>
</feature>
<reference evidence="4 5" key="1">
    <citation type="submission" date="2023-07" db="EMBL/GenBank/DDBJ databases">
        <title>Sorghum-associated microbial communities from plants grown in Nebraska, USA.</title>
        <authorList>
            <person name="Schachtman D."/>
        </authorList>
    </citation>
    <scope>NUCLEOTIDE SEQUENCE [LARGE SCALE GENOMIC DNA]</scope>
    <source>
        <strain evidence="4 5">BE308</strain>
    </source>
</reference>
<sequence>MTFHRFANSLGTRIIFIGICLLLVGNVLRYMTLSSYLREDISAVMAAQQLTLANYVAREVDQKLLERQALLTQAAASLPLGLLERPAALQSWLAVRQQYQPLFSHGLIAYTPDGKAVAGSAAPTTKPLPSYADADLFQAVQSGALTVGRPIRNTTTQEAVLPMAIPVKDASGKVRAVLMGVTALATPGFLSFTDQDRIGKQGGFLLISPRDKLFIASTVPGMVLKPTPPPGVNALHDRAMQGYRGTGTTVNAFGVEEISAMASVPSTGWFVVARLPTTEALSVVARTKRYMTLHGSWALFAFVAIASILLYYALRPLLQAAQQADRMTRGEVPLEPLVVARQDEVGHLTEAFNRLLVKLQASQSEMVHMAHHDVLTGLPNRALLADRLAQALARAHRRGSHVAFLCIDLDHFKPINDQLGHAAGDQALVEVARRLNAVVRESDTLARIGGDEFAVLLADLDADPATAEQAATAVAAKCLAAIAPPIALDAQTRILGASIGIAMGDSTVSPHPLQLAADRAMYRAKNAGGQRYLVATSL</sequence>
<feature type="transmembrane region" description="Helical" evidence="1">
    <location>
        <begin position="6"/>
        <end position="28"/>
    </location>
</feature>
<dbReference type="Pfam" id="PF00990">
    <property type="entry name" value="GGDEF"/>
    <property type="match status" value="1"/>
</dbReference>
<evidence type="ECO:0000313" key="4">
    <source>
        <dbReference type="EMBL" id="MDR7306593.1"/>
    </source>
</evidence>
<dbReference type="InterPro" id="IPR003660">
    <property type="entry name" value="HAMP_dom"/>
</dbReference>
<dbReference type="Gene3D" id="3.30.70.270">
    <property type="match status" value="1"/>
</dbReference>
<dbReference type="NCBIfam" id="TIGR00254">
    <property type="entry name" value="GGDEF"/>
    <property type="match status" value="1"/>
</dbReference>
<keyword evidence="5" id="KW-1185">Reference proteome</keyword>
<dbReference type="Gene3D" id="3.30.450.20">
    <property type="entry name" value="PAS domain"/>
    <property type="match status" value="1"/>
</dbReference>
<feature type="domain" description="GGDEF" evidence="3">
    <location>
        <begin position="400"/>
        <end position="537"/>
    </location>
</feature>
<keyword evidence="1" id="KW-1133">Transmembrane helix</keyword>
<name>A0ABU1ZM80_9BURK</name>
<dbReference type="CDD" id="cd06225">
    <property type="entry name" value="HAMP"/>
    <property type="match status" value="1"/>
</dbReference>
<dbReference type="PANTHER" id="PTHR46663:SF2">
    <property type="entry name" value="GGDEF DOMAIN-CONTAINING PROTEIN"/>
    <property type="match status" value="1"/>
</dbReference>
<keyword evidence="1" id="KW-0812">Transmembrane</keyword>
<dbReference type="CDD" id="cd12914">
    <property type="entry name" value="PDC1_DGC_like"/>
    <property type="match status" value="1"/>
</dbReference>
<dbReference type="InterPro" id="IPR029787">
    <property type="entry name" value="Nucleotide_cyclase"/>
</dbReference>
<dbReference type="InterPro" id="IPR052163">
    <property type="entry name" value="DGC-Regulatory_Protein"/>
</dbReference>
<dbReference type="PROSITE" id="PS50887">
    <property type="entry name" value="GGDEF"/>
    <property type="match status" value="1"/>
</dbReference>
<evidence type="ECO:0000313" key="5">
    <source>
        <dbReference type="Proteomes" id="UP001268089"/>
    </source>
</evidence>
<dbReference type="SUPFAM" id="SSF55073">
    <property type="entry name" value="Nucleotide cyclase"/>
    <property type="match status" value="1"/>
</dbReference>
<dbReference type="Proteomes" id="UP001268089">
    <property type="component" value="Unassembled WGS sequence"/>
</dbReference>
<dbReference type="SUPFAM" id="SSF158472">
    <property type="entry name" value="HAMP domain-like"/>
    <property type="match status" value="1"/>
</dbReference>
<organism evidence="4 5">
    <name type="scientific">Rhodoferax saidenbachensis</name>
    <dbReference type="NCBI Taxonomy" id="1484693"/>
    <lineage>
        <taxon>Bacteria</taxon>
        <taxon>Pseudomonadati</taxon>
        <taxon>Pseudomonadota</taxon>
        <taxon>Betaproteobacteria</taxon>
        <taxon>Burkholderiales</taxon>
        <taxon>Comamonadaceae</taxon>
        <taxon>Rhodoferax</taxon>
    </lineage>
</organism>
<dbReference type="InterPro" id="IPR000160">
    <property type="entry name" value="GGDEF_dom"/>
</dbReference>
<accession>A0ABU1ZM80</accession>
<protein>
    <submittedName>
        <fullName evidence="4">Diguanylate cyclase (GGDEF)-like protein</fullName>
    </submittedName>
</protein>
<dbReference type="Pfam" id="PF00672">
    <property type="entry name" value="HAMP"/>
    <property type="match status" value="1"/>
</dbReference>